<dbReference type="InterPro" id="IPR024983">
    <property type="entry name" value="CHAT_dom"/>
</dbReference>
<reference evidence="3" key="1">
    <citation type="submission" date="2015-10" db="EMBL/GenBank/DDBJ databases">
        <authorList>
            <person name="Regsiter A."/>
            <person name="william w."/>
        </authorList>
    </citation>
    <scope>NUCLEOTIDE SEQUENCE [LARGE SCALE GENOMIC DNA]</scope>
</reference>
<dbReference type="RefSeq" id="WP_072722440.1">
    <property type="nucleotide sequence ID" value="NZ_LN889815.1"/>
</dbReference>
<organism evidence="2 3">
    <name type="scientific">Planktothrix tepida PCC 9214</name>
    <dbReference type="NCBI Taxonomy" id="671072"/>
    <lineage>
        <taxon>Bacteria</taxon>
        <taxon>Bacillati</taxon>
        <taxon>Cyanobacteriota</taxon>
        <taxon>Cyanophyceae</taxon>
        <taxon>Oscillatoriophycideae</taxon>
        <taxon>Oscillatoriales</taxon>
        <taxon>Microcoleaceae</taxon>
        <taxon>Planktothrix</taxon>
    </lineage>
</organism>
<evidence type="ECO:0000259" key="1">
    <source>
        <dbReference type="Pfam" id="PF12770"/>
    </source>
</evidence>
<dbReference type="STRING" id="671072.PL9214670103"/>
<proteinExistence type="predicted"/>
<dbReference type="AlphaFoldDB" id="A0A1J1LSB4"/>
<protein>
    <recommendedName>
        <fullName evidence="1">CHAT domain-containing protein</fullName>
    </recommendedName>
</protein>
<name>A0A1J1LSB4_9CYAN</name>
<dbReference type="EMBL" id="CZDF01000174">
    <property type="protein sequence ID" value="CUR35477.1"/>
    <property type="molecule type" value="Genomic_DNA"/>
</dbReference>
<dbReference type="SUPFAM" id="SSF50494">
    <property type="entry name" value="Trypsin-like serine proteases"/>
    <property type="match status" value="1"/>
</dbReference>
<keyword evidence="3" id="KW-1185">Reference proteome</keyword>
<evidence type="ECO:0000313" key="2">
    <source>
        <dbReference type="EMBL" id="CUR35477.1"/>
    </source>
</evidence>
<accession>A0A1J1LSB4</accession>
<dbReference type="OrthoDB" id="444941at2"/>
<dbReference type="InterPro" id="IPR009003">
    <property type="entry name" value="Peptidase_S1_PA"/>
</dbReference>
<dbReference type="InterPro" id="IPR043504">
    <property type="entry name" value="Peptidase_S1_PA_chymotrypsin"/>
</dbReference>
<evidence type="ECO:0000313" key="3">
    <source>
        <dbReference type="Proteomes" id="UP000184315"/>
    </source>
</evidence>
<sequence length="635" mass="71571">MGKLAVIEIGDGDFEHGFSVTIRIGEEGQSHTTGVPGKLPAKLELPELYKDWRESYRRQVPDPSRASNGIITNYSIPEIIEKGKNLKAGLNEWLNSQAFHTIKDSLQRELSKSEEIRVIIQTDIIELQQLPWHLWDIFDHYRKADVGLSRRTHAPALKQMLFDRQGKIRLLATFGCVTGKDGNKINTEKDQEFLQEHLGDIADLHFLENPRIEDLNKALKEYKADIFFYAGHSSTDVNGQTGQIDGKRIENLEFAFRKAVEHGLKLAIFNSCEGLGIARNLALLQIPQIIIMREPIPDKVAHEFLKSFLEEFVNNKKSLYLALREARESLQHLEENFPCATWLPVIFQDLTEIPPTWNELQQMPSENLNQNQQTLNSSTQPQTEQASNQSWIKRYLGKICIGAAGLIILGGIMGVMALRNQATLDQIAKNNTVSIKGKNQGSGVIFAKKDNNYYVLTAKSVVNPKDQYKIVTVDREEYPAKINKNLSDIDLVILQFTSNENYTIARLANSDTAREGTAVFLSGWSQIDGSEKPSYYHFIEGEIVSLPRALRNGYTLIYDSNSREGMIGGPLIDAHGCVIGIHARPETEALRNLESAQIGLVKNGFNQGIPMRHILEKISEPELENDLGRVDKDCR</sequence>
<feature type="domain" description="CHAT" evidence="1">
    <location>
        <begin position="204"/>
        <end position="336"/>
    </location>
</feature>
<gene>
    <name evidence="2" type="ORF">PL9214670103</name>
</gene>
<dbReference type="Pfam" id="PF12770">
    <property type="entry name" value="CHAT"/>
    <property type="match status" value="1"/>
</dbReference>
<dbReference type="Pfam" id="PF13365">
    <property type="entry name" value="Trypsin_2"/>
    <property type="match status" value="1"/>
</dbReference>
<dbReference type="Proteomes" id="UP000184315">
    <property type="component" value="Unassembled WGS sequence"/>
</dbReference>
<dbReference type="Gene3D" id="2.40.10.10">
    <property type="entry name" value="Trypsin-like serine proteases"/>
    <property type="match status" value="2"/>
</dbReference>